<gene>
    <name evidence="3" type="ORF">HETIRDRAFT_438567</name>
</gene>
<dbReference type="STRING" id="747525.W4KJZ9"/>
<dbReference type="InterPro" id="IPR003323">
    <property type="entry name" value="OTU_dom"/>
</dbReference>
<dbReference type="OrthoDB" id="415023at2759"/>
<sequence>MGSRKNKSKKNIPTPPIAPLDDADNEQLMDDLLAQLDSQDKTVQQESAAVLNEMQISQIANEDSNKKNSSRDRFKERQARKAAALAQQQTPVDKDADARLERETKEEEKSITRTCNELGVEMHEINPDGHCLYAAISDQLSLLGVIPPAQANFAIIREAAANYIYTHPNDFLPFLPSVLGEDGLGTSQAGIMGPREFEAYCATIRDTATWGGEPEILALSKAYGIPIHVVQGGSPPVVVHDPTGAPRTDNLKDQKAVRVSYHRRMYGLGEHYNSLRPKGGLHRVTSPIKNLLP</sequence>
<feature type="compositionally biased region" description="Basic and acidic residues" evidence="1">
    <location>
        <begin position="92"/>
        <end position="109"/>
    </location>
</feature>
<protein>
    <recommendedName>
        <fullName evidence="2">OTU domain-containing protein</fullName>
    </recommendedName>
</protein>
<dbReference type="GO" id="GO:0004843">
    <property type="term" value="F:cysteine-type deubiquitinase activity"/>
    <property type="evidence" value="ECO:0007669"/>
    <property type="project" value="TreeGrafter"/>
</dbReference>
<dbReference type="PANTHER" id="PTHR12419:SF10">
    <property type="entry name" value="DEUBIQUITINASE OTUD6B"/>
    <property type="match status" value="1"/>
</dbReference>
<dbReference type="KEGG" id="hir:HETIRDRAFT_438567"/>
<evidence type="ECO:0000256" key="1">
    <source>
        <dbReference type="SAM" id="MobiDB-lite"/>
    </source>
</evidence>
<reference evidence="3 4" key="1">
    <citation type="journal article" date="2012" name="New Phytol.">
        <title>Insight into trade-off between wood decay and parasitism from the genome of a fungal forest pathogen.</title>
        <authorList>
            <person name="Olson A."/>
            <person name="Aerts A."/>
            <person name="Asiegbu F."/>
            <person name="Belbahri L."/>
            <person name="Bouzid O."/>
            <person name="Broberg A."/>
            <person name="Canback B."/>
            <person name="Coutinho P.M."/>
            <person name="Cullen D."/>
            <person name="Dalman K."/>
            <person name="Deflorio G."/>
            <person name="van Diepen L.T."/>
            <person name="Dunand C."/>
            <person name="Duplessis S."/>
            <person name="Durling M."/>
            <person name="Gonthier P."/>
            <person name="Grimwood J."/>
            <person name="Fossdal C.G."/>
            <person name="Hansson D."/>
            <person name="Henrissat B."/>
            <person name="Hietala A."/>
            <person name="Himmelstrand K."/>
            <person name="Hoffmeister D."/>
            <person name="Hogberg N."/>
            <person name="James T.Y."/>
            <person name="Karlsson M."/>
            <person name="Kohler A."/>
            <person name="Kues U."/>
            <person name="Lee Y.H."/>
            <person name="Lin Y.C."/>
            <person name="Lind M."/>
            <person name="Lindquist E."/>
            <person name="Lombard V."/>
            <person name="Lucas S."/>
            <person name="Lunden K."/>
            <person name="Morin E."/>
            <person name="Murat C."/>
            <person name="Park J."/>
            <person name="Raffaello T."/>
            <person name="Rouze P."/>
            <person name="Salamov A."/>
            <person name="Schmutz J."/>
            <person name="Solheim H."/>
            <person name="Stahlberg J."/>
            <person name="Velez H."/>
            <person name="de Vries R.P."/>
            <person name="Wiebenga A."/>
            <person name="Woodward S."/>
            <person name="Yakovlev I."/>
            <person name="Garbelotto M."/>
            <person name="Martin F."/>
            <person name="Grigoriev I.V."/>
            <person name="Stenlid J."/>
        </authorList>
    </citation>
    <scope>NUCLEOTIDE SEQUENCE [LARGE SCALE GENOMIC DNA]</scope>
    <source>
        <strain evidence="3 4">TC 32-1</strain>
    </source>
</reference>
<dbReference type="GeneID" id="20675055"/>
<feature type="region of interest" description="Disordered" evidence="1">
    <location>
        <begin position="55"/>
        <end position="109"/>
    </location>
</feature>
<evidence type="ECO:0000259" key="2">
    <source>
        <dbReference type="PROSITE" id="PS50802"/>
    </source>
</evidence>
<accession>W4KJZ9</accession>
<feature type="domain" description="OTU" evidence="2">
    <location>
        <begin position="120"/>
        <end position="278"/>
    </location>
</feature>
<dbReference type="InterPro" id="IPR038765">
    <property type="entry name" value="Papain-like_cys_pep_sf"/>
</dbReference>
<dbReference type="RefSeq" id="XP_009542815.1">
    <property type="nucleotide sequence ID" value="XM_009544520.1"/>
</dbReference>
<dbReference type="EMBL" id="KI925455">
    <property type="protein sequence ID" value="ETW86029.1"/>
    <property type="molecule type" value="Genomic_DNA"/>
</dbReference>
<feature type="region of interest" description="Disordered" evidence="1">
    <location>
        <begin position="1"/>
        <end position="24"/>
    </location>
</feature>
<dbReference type="InParanoid" id="W4KJZ9"/>
<feature type="compositionally biased region" description="Basic and acidic residues" evidence="1">
    <location>
        <begin position="63"/>
        <end position="79"/>
    </location>
</feature>
<organism evidence="3 4">
    <name type="scientific">Heterobasidion irregulare (strain TC 32-1)</name>
    <dbReference type="NCBI Taxonomy" id="747525"/>
    <lineage>
        <taxon>Eukaryota</taxon>
        <taxon>Fungi</taxon>
        <taxon>Dikarya</taxon>
        <taxon>Basidiomycota</taxon>
        <taxon>Agaricomycotina</taxon>
        <taxon>Agaricomycetes</taxon>
        <taxon>Russulales</taxon>
        <taxon>Bondarzewiaceae</taxon>
        <taxon>Heterobasidion</taxon>
        <taxon>Heterobasidion annosum species complex</taxon>
    </lineage>
</organism>
<dbReference type="InterPro" id="IPR050704">
    <property type="entry name" value="Peptidase_C85-like"/>
</dbReference>
<name>W4KJZ9_HETIT</name>
<dbReference type="Pfam" id="PF02338">
    <property type="entry name" value="OTU"/>
    <property type="match status" value="1"/>
</dbReference>
<dbReference type="HOGENOM" id="CLU_034963_1_0_1"/>
<dbReference type="PROSITE" id="PS50802">
    <property type="entry name" value="OTU"/>
    <property type="match status" value="1"/>
</dbReference>
<dbReference type="eggNOG" id="KOG2606">
    <property type="taxonomic scope" value="Eukaryota"/>
</dbReference>
<dbReference type="GO" id="GO:0016579">
    <property type="term" value="P:protein deubiquitination"/>
    <property type="evidence" value="ECO:0007669"/>
    <property type="project" value="TreeGrafter"/>
</dbReference>
<dbReference type="SUPFAM" id="SSF54001">
    <property type="entry name" value="Cysteine proteinases"/>
    <property type="match status" value="1"/>
</dbReference>
<dbReference type="AlphaFoldDB" id="W4KJZ9"/>
<feature type="compositionally biased region" description="Basic residues" evidence="1">
    <location>
        <begin position="1"/>
        <end position="10"/>
    </location>
</feature>
<keyword evidence="4" id="KW-1185">Reference proteome</keyword>
<proteinExistence type="predicted"/>
<dbReference type="Proteomes" id="UP000030671">
    <property type="component" value="Unassembled WGS sequence"/>
</dbReference>
<dbReference type="CDD" id="cd22748">
    <property type="entry name" value="OTU_OTUD6-like"/>
    <property type="match status" value="1"/>
</dbReference>
<evidence type="ECO:0000313" key="3">
    <source>
        <dbReference type="EMBL" id="ETW86029.1"/>
    </source>
</evidence>
<evidence type="ECO:0000313" key="4">
    <source>
        <dbReference type="Proteomes" id="UP000030671"/>
    </source>
</evidence>
<dbReference type="PANTHER" id="PTHR12419">
    <property type="entry name" value="OTU DOMAIN CONTAINING PROTEIN"/>
    <property type="match status" value="1"/>
</dbReference>
<dbReference type="Gene3D" id="3.90.70.80">
    <property type="match status" value="1"/>
</dbReference>
<dbReference type="FunCoup" id="W4KJZ9">
    <property type="interactions" value="367"/>
</dbReference>